<feature type="compositionally biased region" description="Polar residues" evidence="1">
    <location>
        <begin position="208"/>
        <end position="217"/>
    </location>
</feature>
<feature type="compositionally biased region" description="Basic residues" evidence="1">
    <location>
        <begin position="475"/>
        <end position="487"/>
    </location>
</feature>
<reference evidence="2" key="1">
    <citation type="submission" date="2022-08" db="EMBL/GenBank/DDBJ databases">
        <authorList>
            <consortium name="DOE Joint Genome Institute"/>
            <person name="Min B."/>
            <person name="Riley R."/>
            <person name="Sierra-Patev S."/>
            <person name="Naranjo-Ortiz M."/>
            <person name="Looney B."/>
            <person name="Konkel Z."/>
            <person name="Slot J.C."/>
            <person name="Sakamoto Y."/>
            <person name="Steenwyk J.L."/>
            <person name="Rokas A."/>
            <person name="Carro J."/>
            <person name="Camarero S."/>
            <person name="Ferreira P."/>
            <person name="Molpeceres G."/>
            <person name="Ruiz-Duenas F.J."/>
            <person name="Serrano A."/>
            <person name="Henrissat B."/>
            <person name="Drula E."/>
            <person name="Hughes K.W."/>
            <person name="Mata J.L."/>
            <person name="Ishikawa N.K."/>
            <person name="Vargas-Isla R."/>
            <person name="Ushijima S."/>
            <person name="Smith C.A."/>
            <person name="Ahrendt S."/>
            <person name="Andreopoulos W."/>
            <person name="He G."/>
            <person name="Labutti K."/>
            <person name="Lipzen A."/>
            <person name="Ng V."/>
            <person name="Sandor L."/>
            <person name="Barry K."/>
            <person name="Martinez A.T."/>
            <person name="Xiao Y."/>
            <person name="Gibbons J.G."/>
            <person name="Terashima K."/>
            <person name="Hibbett D.S."/>
            <person name="Grigoriev I.V."/>
        </authorList>
    </citation>
    <scope>NUCLEOTIDE SEQUENCE</scope>
    <source>
        <strain evidence="2">TFB9207</strain>
    </source>
</reference>
<organism evidence="2 3">
    <name type="scientific">Lentinula raphanica</name>
    <dbReference type="NCBI Taxonomy" id="153919"/>
    <lineage>
        <taxon>Eukaryota</taxon>
        <taxon>Fungi</taxon>
        <taxon>Dikarya</taxon>
        <taxon>Basidiomycota</taxon>
        <taxon>Agaricomycotina</taxon>
        <taxon>Agaricomycetes</taxon>
        <taxon>Agaricomycetidae</taxon>
        <taxon>Agaricales</taxon>
        <taxon>Marasmiineae</taxon>
        <taxon>Omphalotaceae</taxon>
        <taxon>Lentinula</taxon>
    </lineage>
</organism>
<feature type="region of interest" description="Disordered" evidence="1">
    <location>
        <begin position="466"/>
        <end position="560"/>
    </location>
</feature>
<evidence type="ECO:0000313" key="3">
    <source>
        <dbReference type="Proteomes" id="UP001163846"/>
    </source>
</evidence>
<keyword evidence="3" id="KW-1185">Reference proteome</keyword>
<proteinExistence type="predicted"/>
<feature type="region of interest" description="Disordered" evidence="1">
    <location>
        <begin position="208"/>
        <end position="367"/>
    </location>
</feature>
<comment type="caution">
    <text evidence="2">The sequence shown here is derived from an EMBL/GenBank/DDBJ whole genome shotgun (WGS) entry which is preliminary data.</text>
</comment>
<sequence>MPKRIPTPPGDINTRYFTICFPYPLNSNWELREDQITFSRWIASCIKKEYLIAIMYKPTARGMVIIEVDRAFQEDEHRNLLGEHRWKDFLKNPNSEERECCSQIFYSVYNDHRGAQKDGWKTINVRDEWLNVPQSLSAFKYPYPSTHWCNLPAEDKTSKRICRPLPVASFPPPPRPVQPVVGSSAWVQGTAGSSAETQRVTWSNTTPLITRVGNNGSRPPVIKPTARSNVPSAVKAPPNVWVKPKDASTLFPPPSTSNGSSVAASKPLQGAWGKKLQGAAPQSTSTKVLPKPVKKGPSPPSSASSASSPPPLQYPPGLPRISTNTPAAPSELIRTATSGSSSDSPSKFDWASEVDTEFPIGAADEDEDDVVVQGVNTMIVADEMNKVYESLLTDEDDPDPESPMGALQDGPPGIDVADVEYDVTTETVKQNLWEDVVLQDAERESKKECPVHGPLCSKGICQVAKKMKREEEAAKRRKEGAKKSKTGRGRDRAWSDRKKDRNGQDDTDNDDQRQTGNSSHGESASRSGSPSKVTEAIPQAFDHDDTTDPWAQEWGTNGNF</sequence>
<feature type="region of interest" description="Disordered" evidence="1">
    <location>
        <begin position="393"/>
        <end position="416"/>
    </location>
</feature>
<feature type="compositionally biased region" description="Pro residues" evidence="1">
    <location>
        <begin position="308"/>
        <end position="318"/>
    </location>
</feature>
<dbReference type="AlphaFoldDB" id="A0AA38U809"/>
<name>A0AA38U809_9AGAR</name>
<feature type="compositionally biased region" description="Low complexity" evidence="1">
    <location>
        <begin position="514"/>
        <end position="531"/>
    </location>
</feature>
<dbReference type="EMBL" id="MU806735">
    <property type="protein sequence ID" value="KAJ3833265.1"/>
    <property type="molecule type" value="Genomic_DNA"/>
</dbReference>
<protein>
    <submittedName>
        <fullName evidence="2">Uncharacterized protein</fullName>
    </submittedName>
</protein>
<dbReference type="Proteomes" id="UP001163846">
    <property type="component" value="Unassembled WGS sequence"/>
</dbReference>
<accession>A0AA38U809</accession>
<gene>
    <name evidence="2" type="ORF">F5878DRAFT_633169</name>
</gene>
<evidence type="ECO:0000256" key="1">
    <source>
        <dbReference type="SAM" id="MobiDB-lite"/>
    </source>
</evidence>
<feature type="compositionally biased region" description="Basic and acidic residues" evidence="1">
    <location>
        <begin position="488"/>
        <end position="504"/>
    </location>
</feature>
<evidence type="ECO:0000313" key="2">
    <source>
        <dbReference type="EMBL" id="KAJ3833265.1"/>
    </source>
</evidence>